<sequence length="90" mass="10237">MKPTYSLLVHTAQSIFYVLLDGPTNVDIVAVDFWIFVQVTLREKSSPSLQHRISSLSQTNQRAITHSTNWTKSDLFMNLSCGPWIPPSWS</sequence>
<dbReference type="AlphaFoldDB" id="A0AAE9DG77"/>
<accession>A0AAE9DG77</accession>
<gene>
    <name evidence="1" type="ORF">L3Y34_002584</name>
</gene>
<name>A0AAE9DG77_CAEBR</name>
<dbReference type="Proteomes" id="UP000827892">
    <property type="component" value="Chromosome III"/>
</dbReference>
<evidence type="ECO:0000313" key="1">
    <source>
        <dbReference type="EMBL" id="ULU03096.1"/>
    </source>
</evidence>
<organism evidence="1 2">
    <name type="scientific">Caenorhabditis briggsae</name>
    <dbReference type="NCBI Taxonomy" id="6238"/>
    <lineage>
        <taxon>Eukaryota</taxon>
        <taxon>Metazoa</taxon>
        <taxon>Ecdysozoa</taxon>
        <taxon>Nematoda</taxon>
        <taxon>Chromadorea</taxon>
        <taxon>Rhabditida</taxon>
        <taxon>Rhabditina</taxon>
        <taxon>Rhabditomorpha</taxon>
        <taxon>Rhabditoidea</taxon>
        <taxon>Rhabditidae</taxon>
        <taxon>Peloderinae</taxon>
        <taxon>Caenorhabditis</taxon>
    </lineage>
</organism>
<reference evidence="1 2" key="1">
    <citation type="submission" date="2022-05" db="EMBL/GenBank/DDBJ databases">
        <title>Chromosome-level reference genomes for two strains of Caenorhabditis briggsae: an improved platform for comparative genomics.</title>
        <authorList>
            <person name="Stevens L."/>
            <person name="Andersen E.C."/>
        </authorList>
    </citation>
    <scope>NUCLEOTIDE SEQUENCE [LARGE SCALE GENOMIC DNA]</scope>
    <source>
        <strain evidence="1">QX1410_ONT</strain>
        <tissue evidence="1">Whole-organism</tissue>
    </source>
</reference>
<evidence type="ECO:0000313" key="2">
    <source>
        <dbReference type="Proteomes" id="UP000827892"/>
    </source>
</evidence>
<proteinExistence type="predicted"/>
<dbReference type="EMBL" id="CP090893">
    <property type="protein sequence ID" value="ULU03096.1"/>
    <property type="molecule type" value="Genomic_DNA"/>
</dbReference>
<protein>
    <submittedName>
        <fullName evidence="1">Uncharacterized protein</fullName>
    </submittedName>
</protein>